<protein>
    <recommendedName>
        <fullName evidence="1">Stage 0 sporulation protein A homolog</fullName>
    </recommendedName>
</protein>
<keyword evidence="6" id="KW-0597">Phosphoprotein</keyword>
<dbReference type="GO" id="GO:0000160">
    <property type="term" value="P:phosphorelay signal transduction system"/>
    <property type="evidence" value="ECO:0007669"/>
    <property type="project" value="InterPro"/>
</dbReference>
<dbReference type="SUPFAM" id="SSF52172">
    <property type="entry name" value="CheY-like"/>
    <property type="match status" value="1"/>
</dbReference>
<evidence type="ECO:0000256" key="1">
    <source>
        <dbReference type="ARBA" id="ARBA00018672"/>
    </source>
</evidence>
<dbReference type="Gene3D" id="1.10.10.60">
    <property type="entry name" value="Homeodomain-like"/>
    <property type="match status" value="2"/>
</dbReference>
<dbReference type="InterPro" id="IPR011006">
    <property type="entry name" value="CheY-like_superfamily"/>
</dbReference>
<dbReference type="AlphaFoldDB" id="A0A9D1H3K0"/>
<dbReference type="PROSITE" id="PS00041">
    <property type="entry name" value="HTH_ARAC_FAMILY_1"/>
    <property type="match status" value="1"/>
</dbReference>
<dbReference type="Pfam" id="PF00072">
    <property type="entry name" value="Response_reg"/>
    <property type="match status" value="1"/>
</dbReference>
<sequence length="525" mass="59585">MKLLIAEDESLCLESLAEIPWESIGITLADTARSGSEAFEKIKSNPPDIVLSDIEMDNGTGFDLAKKLTCFFPEIKIIFLTAYDKFEYAQKAIQYKAFGYVLKPVNRKKLLETVSEAKEKTENENAERTRHKRLLSEFSNCKYFLKDYFLSLLAGGKTDELSSLFSIRCNSPYSYQTIVATRFDENGMACDMDFRFFTDISSALDQSGFKFIPFYEQSMLTYIVYSEQLSDDGASIRNIFDAADIISNYMKFHDAGSFTVAVGSAVNDPKMISYCIRRAQEALKYHFSIGENTVIYIDDIEPGSFTAPDLESLKSELIDCIKIGSAQRAKEIIHRMFDSIHSSHISLDLAQRICLELVITISIAMAQLGENPETLFNKTEIWSVMKNYHSVSSLEGFISAITDIAVSVINTRREEKNKDIIHRVKELIDENLETDVSLEAIAGRVYVSSCYLSSLFKNKTGVSYKTYITNAKLNRAKELLADTELPIYEIATKIGYKSPRHFSHIFQSQFGILPTEYRNMCREEK</sequence>
<evidence type="ECO:0000313" key="10">
    <source>
        <dbReference type="Proteomes" id="UP000824165"/>
    </source>
</evidence>
<feature type="domain" description="Response regulatory" evidence="8">
    <location>
        <begin position="2"/>
        <end position="118"/>
    </location>
</feature>
<name>A0A9D1H3K0_9FIRM</name>
<keyword evidence="3" id="KW-0238">DNA-binding</keyword>
<evidence type="ECO:0000256" key="5">
    <source>
        <dbReference type="ARBA" id="ARBA00024867"/>
    </source>
</evidence>
<dbReference type="SMART" id="SM00448">
    <property type="entry name" value="REC"/>
    <property type="match status" value="1"/>
</dbReference>
<dbReference type="InterPro" id="IPR020449">
    <property type="entry name" value="Tscrpt_reg_AraC-type_HTH"/>
</dbReference>
<evidence type="ECO:0000256" key="4">
    <source>
        <dbReference type="ARBA" id="ARBA00023163"/>
    </source>
</evidence>
<organism evidence="9 10">
    <name type="scientific">Candidatus Ornithomonoglobus intestinigallinarum</name>
    <dbReference type="NCBI Taxonomy" id="2840894"/>
    <lineage>
        <taxon>Bacteria</taxon>
        <taxon>Bacillati</taxon>
        <taxon>Bacillota</taxon>
        <taxon>Clostridia</taxon>
        <taxon>Candidatus Ornithomonoglobus</taxon>
    </lineage>
</organism>
<dbReference type="PROSITE" id="PS01124">
    <property type="entry name" value="HTH_ARAC_FAMILY_2"/>
    <property type="match status" value="1"/>
</dbReference>
<dbReference type="CDD" id="cd17536">
    <property type="entry name" value="REC_YesN-like"/>
    <property type="match status" value="1"/>
</dbReference>
<dbReference type="PANTHER" id="PTHR43280">
    <property type="entry name" value="ARAC-FAMILY TRANSCRIPTIONAL REGULATOR"/>
    <property type="match status" value="1"/>
</dbReference>
<dbReference type="GO" id="GO:0043565">
    <property type="term" value="F:sequence-specific DNA binding"/>
    <property type="evidence" value="ECO:0007669"/>
    <property type="project" value="InterPro"/>
</dbReference>
<reference evidence="9" key="1">
    <citation type="submission" date="2020-10" db="EMBL/GenBank/DDBJ databases">
        <authorList>
            <person name="Gilroy R."/>
        </authorList>
    </citation>
    <scope>NUCLEOTIDE SEQUENCE</scope>
    <source>
        <strain evidence="9">CHK181-108</strain>
    </source>
</reference>
<reference evidence="9" key="2">
    <citation type="journal article" date="2021" name="PeerJ">
        <title>Extensive microbial diversity within the chicken gut microbiome revealed by metagenomics and culture.</title>
        <authorList>
            <person name="Gilroy R."/>
            <person name="Ravi A."/>
            <person name="Getino M."/>
            <person name="Pursley I."/>
            <person name="Horton D.L."/>
            <person name="Alikhan N.F."/>
            <person name="Baker D."/>
            <person name="Gharbi K."/>
            <person name="Hall N."/>
            <person name="Watson M."/>
            <person name="Adriaenssens E.M."/>
            <person name="Foster-Nyarko E."/>
            <person name="Jarju S."/>
            <person name="Secka A."/>
            <person name="Antonio M."/>
            <person name="Oren A."/>
            <person name="Chaudhuri R.R."/>
            <person name="La Ragione R."/>
            <person name="Hildebrand F."/>
            <person name="Pallen M.J."/>
        </authorList>
    </citation>
    <scope>NUCLEOTIDE SEQUENCE</scope>
    <source>
        <strain evidence="9">CHK181-108</strain>
    </source>
</reference>
<evidence type="ECO:0000256" key="6">
    <source>
        <dbReference type="PROSITE-ProRule" id="PRU00169"/>
    </source>
</evidence>
<gene>
    <name evidence="9" type="ORF">IAA60_04770</name>
</gene>
<dbReference type="PROSITE" id="PS50110">
    <property type="entry name" value="RESPONSE_REGULATORY"/>
    <property type="match status" value="1"/>
</dbReference>
<dbReference type="EMBL" id="DVLU01000044">
    <property type="protein sequence ID" value="HIT85206.1"/>
    <property type="molecule type" value="Genomic_DNA"/>
</dbReference>
<proteinExistence type="predicted"/>
<evidence type="ECO:0000313" key="9">
    <source>
        <dbReference type="EMBL" id="HIT85206.1"/>
    </source>
</evidence>
<evidence type="ECO:0000256" key="3">
    <source>
        <dbReference type="ARBA" id="ARBA00023125"/>
    </source>
</evidence>
<evidence type="ECO:0000259" key="8">
    <source>
        <dbReference type="PROSITE" id="PS50110"/>
    </source>
</evidence>
<evidence type="ECO:0000259" key="7">
    <source>
        <dbReference type="PROSITE" id="PS01124"/>
    </source>
</evidence>
<keyword evidence="2" id="KW-0805">Transcription regulation</keyword>
<dbReference type="Pfam" id="PF12833">
    <property type="entry name" value="HTH_18"/>
    <property type="match status" value="1"/>
</dbReference>
<dbReference type="SUPFAM" id="SSF46689">
    <property type="entry name" value="Homeodomain-like"/>
    <property type="match status" value="2"/>
</dbReference>
<dbReference type="PANTHER" id="PTHR43280:SF10">
    <property type="entry name" value="REGULATORY PROTEIN POCR"/>
    <property type="match status" value="1"/>
</dbReference>
<dbReference type="Gene3D" id="3.40.50.2300">
    <property type="match status" value="1"/>
</dbReference>
<feature type="domain" description="HTH araC/xylS-type" evidence="7">
    <location>
        <begin position="422"/>
        <end position="520"/>
    </location>
</feature>
<keyword evidence="4" id="KW-0804">Transcription</keyword>
<dbReference type="Proteomes" id="UP000824165">
    <property type="component" value="Unassembled WGS sequence"/>
</dbReference>
<dbReference type="InterPro" id="IPR001789">
    <property type="entry name" value="Sig_transdc_resp-reg_receiver"/>
</dbReference>
<comment type="function">
    <text evidence="5">May play the central regulatory role in sporulation. It may be an element of the effector pathway responsible for the activation of sporulation genes in response to nutritional stress. Spo0A may act in concert with spo0H (a sigma factor) to control the expression of some genes that are critical to the sporulation process.</text>
</comment>
<dbReference type="InterPro" id="IPR018060">
    <property type="entry name" value="HTH_AraC"/>
</dbReference>
<feature type="modified residue" description="4-aspartylphosphate" evidence="6">
    <location>
        <position position="53"/>
    </location>
</feature>
<dbReference type="InterPro" id="IPR018062">
    <property type="entry name" value="HTH_AraC-typ_CS"/>
</dbReference>
<dbReference type="SMART" id="SM00342">
    <property type="entry name" value="HTH_ARAC"/>
    <property type="match status" value="1"/>
</dbReference>
<dbReference type="PRINTS" id="PR00032">
    <property type="entry name" value="HTHARAC"/>
</dbReference>
<dbReference type="GO" id="GO:0003700">
    <property type="term" value="F:DNA-binding transcription factor activity"/>
    <property type="evidence" value="ECO:0007669"/>
    <property type="project" value="InterPro"/>
</dbReference>
<accession>A0A9D1H3K0</accession>
<evidence type="ECO:0000256" key="2">
    <source>
        <dbReference type="ARBA" id="ARBA00023015"/>
    </source>
</evidence>
<comment type="caution">
    <text evidence="9">The sequence shown here is derived from an EMBL/GenBank/DDBJ whole genome shotgun (WGS) entry which is preliminary data.</text>
</comment>
<dbReference type="InterPro" id="IPR009057">
    <property type="entry name" value="Homeodomain-like_sf"/>
</dbReference>